<dbReference type="OMA" id="KAMCLVC"/>
<accession>A0A3Q4HX76</accession>
<feature type="compositionally biased region" description="Polar residues" evidence="1">
    <location>
        <begin position="600"/>
        <end position="612"/>
    </location>
</feature>
<dbReference type="Pfam" id="PF18658">
    <property type="entry name" value="zf-C2H2_12"/>
    <property type="match status" value="1"/>
</dbReference>
<dbReference type="SUPFAM" id="SSF53098">
    <property type="entry name" value="Ribonuclease H-like"/>
    <property type="match status" value="1"/>
</dbReference>
<name>A0A3Q4HX76_NEOBR</name>
<evidence type="ECO:0000259" key="2">
    <source>
        <dbReference type="Pfam" id="PF18658"/>
    </source>
</evidence>
<organism evidence="3 4">
    <name type="scientific">Neolamprologus brichardi</name>
    <name type="common">Fairy cichlid</name>
    <name type="synonym">Lamprologus brichardi</name>
    <dbReference type="NCBI Taxonomy" id="32507"/>
    <lineage>
        <taxon>Eukaryota</taxon>
        <taxon>Metazoa</taxon>
        <taxon>Chordata</taxon>
        <taxon>Craniata</taxon>
        <taxon>Vertebrata</taxon>
        <taxon>Euteleostomi</taxon>
        <taxon>Actinopterygii</taxon>
        <taxon>Neopterygii</taxon>
        <taxon>Teleostei</taxon>
        <taxon>Neoteleostei</taxon>
        <taxon>Acanthomorphata</taxon>
        <taxon>Ovalentaria</taxon>
        <taxon>Cichlomorphae</taxon>
        <taxon>Cichliformes</taxon>
        <taxon>Cichlidae</taxon>
        <taxon>African cichlids</taxon>
        <taxon>Pseudocrenilabrinae</taxon>
        <taxon>Lamprologini</taxon>
        <taxon>Neolamprologus</taxon>
    </lineage>
</organism>
<protein>
    <recommendedName>
        <fullName evidence="2">SPIN-DOC-like zinc-finger domain-containing protein</fullName>
    </recommendedName>
</protein>
<dbReference type="Ensembl" id="ENSNBRT00000029354.1">
    <property type="protein sequence ID" value="ENSNBRP00000028610.1"/>
    <property type="gene ID" value="ENSNBRG00000021794.1"/>
</dbReference>
<dbReference type="Proteomes" id="UP000261580">
    <property type="component" value="Unassembled WGS sequence"/>
</dbReference>
<keyword evidence="4" id="KW-1185">Reference proteome</keyword>
<evidence type="ECO:0000256" key="1">
    <source>
        <dbReference type="SAM" id="MobiDB-lite"/>
    </source>
</evidence>
<dbReference type="GeneTree" id="ENSGT00950000182812"/>
<sequence length="623" mass="70555">MSSITIKNENRSFLDRWETEYLFTYVIDRPVCLVCGAHVAITKEYNIRRHYETKHQEKYKDLDMTQRRRKAEEMKRSFVSQQTMFKKAISQSEAAVKASFVVAAEIPKSARPFSEGEFVKSCMMKVCDVVCPKKKQAFSNVSLSRNTVADRTRELANNLNNQLMEKENSFVAFSLAVDESSDASDTAQLSVFIRGVDSTLCVTEEHLGLKSMHGTTTGKEIFEEVSKCLTEMKLPWEKLVGLTTDGAPAMCGQRSGLVGRVREKMRAENCAGELTVYHCIIHQESLCGKALKMEHVMTAVTRVVNFIRAKGLNHRQFKSFLEECGSEYGDVPYHTEVRWLSRGKVLNRCFELRKEIFQFLENKGQDTAELREQEFLCELAFMCDVTSHLDALNLQLQGRGRIITDMYAAVRAFKTKLCLWQNQMLQGNLGHFPCCQTMNMQISTAVFPCAQFAEKLCVLSTEFTRRFADFDAQKCRFELLSNPFAVDVAKAPTNLQMELIELQCSDTLKSKYDAVGASQFPHFIPDTMPGLRTHAAQMLSMFGSTYLCEQLFSSMKMVKTSHRRRLTDEHLHSILRISSAQSLSPDIEELASKKRCQVSGRPSKSCFTSPSSGALFDSGRDSG</sequence>
<reference evidence="3" key="1">
    <citation type="submission" date="2025-08" db="UniProtKB">
        <authorList>
            <consortium name="Ensembl"/>
        </authorList>
    </citation>
    <scope>IDENTIFICATION</scope>
</reference>
<evidence type="ECO:0000313" key="3">
    <source>
        <dbReference type="Ensembl" id="ENSNBRP00000028610.1"/>
    </source>
</evidence>
<dbReference type="InterPro" id="IPR012337">
    <property type="entry name" value="RNaseH-like_sf"/>
</dbReference>
<proteinExistence type="predicted"/>
<dbReference type="STRING" id="32507.ENSNBRP00000028610"/>
<feature type="domain" description="SPIN-DOC-like zinc-finger" evidence="2">
    <location>
        <begin position="15"/>
        <end position="73"/>
    </location>
</feature>
<feature type="region of interest" description="Disordered" evidence="1">
    <location>
        <begin position="599"/>
        <end position="623"/>
    </location>
</feature>
<dbReference type="PANTHER" id="PTHR45913:SF11">
    <property type="entry name" value="EPM2A-INTERACTING PROTEIN 1"/>
    <property type="match status" value="1"/>
</dbReference>
<dbReference type="InterPro" id="IPR040647">
    <property type="entry name" value="SPIN-DOC_Znf-C2H2"/>
</dbReference>
<evidence type="ECO:0000313" key="4">
    <source>
        <dbReference type="Proteomes" id="UP000261580"/>
    </source>
</evidence>
<reference evidence="3" key="2">
    <citation type="submission" date="2025-09" db="UniProtKB">
        <authorList>
            <consortium name="Ensembl"/>
        </authorList>
    </citation>
    <scope>IDENTIFICATION</scope>
</reference>
<dbReference type="AlphaFoldDB" id="A0A3Q4HX76"/>
<dbReference type="PANTHER" id="PTHR45913">
    <property type="entry name" value="EPM2A-INTERACTING PROTEIN 1"/>
    <property type="match status" value="1"/>
</dbReference>